<dbReference type="AlphaFoldDB" id="A0A0G4PHH2"/>
<evidence type="ECO:0000313" key="3">
    <source>
        <dbReference type="Proteomes" id="UP000053732"/>
    </source>
</evidence>
<sequence>MTYTAIVMYPNEADIKFDESYYIKTHMPLVESTWKSHGLISWRVTKFPTALDGSPSQFLIMATLEWESQEAVQAALQNPGTAGVFADIPNFTNVKPVTLAGSQL</sequence>
<gene>
    <name evidence="2" type="ORF">PCAMFM013_S016g000065</name>
</gene>
<dbReference type="STRING" id="1429867.A0A0G4PHH2"/>
<proteinExistence type="inferred from homology"/>
<evidence type="ECO:0000313" key="2">
    <source>
        <dbReference type="EMBL" id="CRL25784.1"/>
    </source>
</evidence>
<dbReference type="SUPFAM" id="SSF54909">
    <property type="entry name" value="Dimeric alpha+beta barrel"/>
    <property type="match status" value="1"/>
</dbReference>
<dbReference type="Gene3D" id="3.30.70.100">
    <property type="match status" value="1"/>
</dbReference>
<reference evidence="2 3" key="1">
    <citation type="journal article" date="2014" name="Nat. Commun.">
        <title>Multiple recent horizontal transfers of a large genomic region in cheese making fungi.</title>
        <authorList>
            <person name="Cheeseman K."/>
            <person name="Ropars J."/>
            <person name="Renault P."/>
            <person name="Dupont J."/>
            <person name="Gouzy J."/>
            <person name="Branca A."/>
            <person name="Abraham A.L."/>
            <person name="Ceppi M."/>
            <person name="Conseiller E."/>
            <person name="Debuchy R."/>
            <person name="Malagnac F."/>
            <person name="Goarin A."/>
            <person name="Silar P."/>
            <person name="Lacoste S."/>
            <person name="Sallet E."/>
            <person name="Bensimon A."/>
            <person name="Giraud T."/>
            <person name="Brygoo Y."/>
        </authorList>
    </citation>
    <scope>NUCLEOTIDE SEQUENCE [LARGE SCALE GENOMIC DNA]</scope>
    <source>
        <strain evidence="3">FM 013</strain>
    </source>
</reference>
<accession>A0A0G4PHH2</accession>
<comment type="similarity">
    <text evidence="1">Belongs to the tpcK family.</text>
</comment>
<evidence type="ECO:0000256" key="1">
    <source>
        <dbReference type="ARBA" id="ARBA00005986"/>
    </source>
</evidence>
<dbReference type="NCBIfam" id="TIGR02118">
    <property type="entry name" value="EthD family reductase"/>
    <property type="match status" value="1"/>
</dbReference>
<dbReference type="Proteomes" id="UP000053732">
    <property type="component" value="Unassembled WGS sequence"/>
</dbReference>
<dbReference type="InterPro" id="IPR009799">
    <property type="entry name" value="EthD_dom"/>
</dbReference>
<keyword evidence="3" id="KW-1185">Reference proteome</keyword>
<name>A0A0G4PHH2_PENC3</name>
<protein>
    <submittedName>
        <fullName evidence="2">Ethyl tert-butyl ether degradation EthD</fullName>
    </submittedName>
</protein>
<dbReference type="PANTHER" id="PTHR40260">
    <property type="entry name" value="BLR8190 PROTEIN"/>
    <property type="match status" value="1"/>
</dbReference>
<dbReference type="GO" id="GO:0016491">
    <property type="term" value="F:oxidoreductase activity"/>
    <property type="evidence" value="ECO:0007669"/>
    <property type="project" value="InterPro"/>
</dbReference>
<dbReference type="EMBL" id="HG793149">
    <property type="protein sequence ID" value="CRL25784.1"/>
    <property type="molecule type" value="Genomic_DNA"/>
</dbReference>
<dbReference type="PANTHER" id="PTHR40260:SF2">
    <property type="entry name" value="BLR8190 PROTEIN"/>
    <property type="match status" value="1"/>
</dbReference>
<organism evidence="2 3">
    <name type="scientific">Penicillium camemberti (strain FM 013)</name>
    <dbReference type="NCBI Taxonomy" id="1429867"/>
    <lineage>
        <taxon>Eukaryota</taxon>
        <taxon>Fungi</taxon>
        <taxon>Dikarya</taxon>
        <taxon>Ascomycota</taxon>
        <taxon>Pezizomycotina</taxon>
        <taxon>Eurotiomycetes</taxon>
        <taxon>Eurotiomycetidae</taxon>
        <taxon>Eurotiales</taxon>
        <taxon>Aspergillaceae</taxon>
        <taxon>Penicillium</taxon>
    </lineage>
</organism>
<dbReference type="InterPro" id="IPR011008">
    <property type="entry name" value="Dimeric_a/b-barrel"/>
</dbReference>